<evidence type="ECO:0000313" key="2">
    <source>
        <dbReference type="Proteomes" id="UP000481153"/>
    </source>
</evidence>
<sequence length="255" mass="29705">MFSRHVQRFASRTCSLGRSSMLGSLKRVDKAPWTRQACRAFSTNTPEEQQKTPFVNTMVKAFQDRDRLFGWEQEGLFDPTMPNVTKWMAFVFFHRYFGGEPFDLEDFLHGAQVALDLIFHTMYSGDFFAAATQENPSDIQNAYQTTRLLESVMTSTCLASIMKEFKAYHDDGYTRVALTQLDIHECYLHAITISSDYALLYMDVVFQTTEHLQFEGDDESKNRSDVRDSFCQVRFQTDMNNLEQLDWTVARMWDE</sequence>
<dbReference type="EMBL" id="VJMJ01000144">
    <property type="protein sequence ID" value="KAF0731332.1"/>
    <property type="molecule type" value="Genomic_DNA"/>
</dbReference>
<reference evidence="1 2" key="1">
    <citation type="submission" date="2019-07" db="EMBL/GenBank/DDBJ databases">
        <title>Genomics analysis of Aphanomyces spp. identifies a new class of oomycete effector associated with host adaptation.</title>
        <authorList>
            <person name="Gaulin E."/>
        </authorList>
    </citation>
    <scope>NUCLEOTIDE SEQUENCE [LARGE SCALE GENOMIC DNA]</scope>
    <source>
        <strain evidence="1 2">ATCC 201684</strain>
    </source>
</reference>
<dbReference type="VEuPathDB" id="FungiDB:AeMF1_013697"/>
<dbReference type="AlphaFoldDB" id="A0A6G0WV01"/>
<dbReference type="Proteomes" id="UP000481153">
    <property type="component" value="Unassembled WGS sequence"/>
</dbReference>
<accession>A0A6G0WV01</accession>
<name>A0A6G0WV01_9STRA</name>
<organism evidence="1 2">
    <name type="scientific">Aphanomyces euteiches</name>
    <dbReference type="NCBI Taxonomy" id="100861"/>
    <lineage>
        <taxon>Eukaryota</taxon>
        <taxon>Sar</taxon>
        <taxon>Stramenopiles</taxon>
        <taxon>Oomycota</taxon>
        <taxon>Saprolegniomycetes</taxon>
        <taxon>Saprolegniales</taxon>
        <taxon>Verrucalvaceae</taxon>
        <taxon>Aphanomyces</taxon>
    </lineage>
</organism>
<gene>
    <name evidence="1" type="ORF">Ae201684_011395</name>
</gene>
<protein>
    <recommendedName>
        <fullName evidence="3">Tim44-like domain-containing protein</fullName>
    </recommendedName>
</protein>
<comment type="caution">
    <text evidence="1">The sequence shown here is derived from an EMBL/GenBank/DDBJ whole genome shotgun (WGS) entry which is preliminary data.</text>
</comment>
<evidence type="ECO:0000313" key="1">
    <source>
        <dbReference type="EMBL" id="KAF0731332.1"/>
    </source>
</evidence>
<dbReference type="OrthoDB" id="58190at2759"/>
<keyword evidence="2" id="KW-1185">Reference proteome</keyword>
<proteinExistence type="predicted"/>
<evidence type="ECO:0008006" key="3">
    <source>
        <dbReference type="Google" id="ProtNLM"/>
    </source>
</evidence>